<name>A0ABR1G705_AURAN</name>
<dbReference type="PANTHER" id="PTHR31389:SF4">
    <property type="entry name" value="LD39211P"/>
    <property type="match status" value="1"/>
</dbReference>
<keyword evidence="2" id="KW-1185">Reference proteome</keyword>
<sequence>MADVRLLPLAPAAARALSARYGVAVAERDVPPHLLNASTYAFKAAVVADALAAHGATLWIDANAELRRPLDEVRCLVAERGHFLVEHPYRFPTAQFHHPAALARLGCAAPDFSREHCATTFIGAARRGWLARDVLPRLVDCVADPDCINPPGSSRANHRQEQTALNAILCARDYDPDGACHGDKRFRMTSDFENDADPVQPTADETDWNDVVFYTRRNHALKPYRRFLRRRARGE</sequence>
<accession>A0ABR1G705</accession>
<protein>
    <submittedName>
        <fullName evidence="1">Uncharacterized protein</fullName>
    </submittedName>
</protein>
<organism evidence="1 2">
    <name type="scientific">Aureococcus anophagefferens</name>
    <name type="common">Harmful bloom alga</name>
    <dbReference type="NCBI Taxonomy" id="44056"/>
    <lineage>
        <taxon>Eukaryota</taxon>
        <taxon>Sar</taxon>
        <taxon>Stramenopiles</taxon>
        <taxon>Ochrophyta</taxon>
        <taxon>Pelagophyceae</taxon>
        <taxon>Pelagomonadales</taxon>
        <taxon>Pelagomonadaceae</taxon>
        <taxon>Aureococcus</taxon>
    </lineage>
</organism>
<evidence type="ECO:0000313" key="2">
    <source>
        <dbReference type="Proteomes" id="UP001363151"/>
    </source>
</evidence>
<reference evidence="1 2" key="1">
    <citation type="submission" date="2024-03" db="EMBL/GenBank/DDBJ databases">
        <title>Aureococcus anophagefferens CCMP1851 and Kratosvirus quantuckense: Draft genome of a second virus-susceptible host strain in the model system.</title>
        <authorList>
            <person name="Chase E."/>
            <person name="Truchon A.R."/>
            <person name="Schepens W."/>
            <person name="Wilhelm S.W."/>
        </authorList>
    </citation>
    <scope>NUCLEOTIDE SEQUENCE [LARGE SCALE GENOMIC DNA]</scope>
    <source>
        <strain evidence="1 2">CCMP1851</strain>
    </source>
</reference>
<comment type="caution">
    <text evidence="1">The sequence shown here is derived from an EMBL/GenBank/DDBJ whole genome shotgun (WGS) entry which is preliminary data.</text>
</comment>
<dbReference type="EMBL" id="JBBJCI010000085">
    <property type="protein sequence ID" value="KAK7248859.1"/>
    <property type="molecule type" value="Genomic_DNA"/>
</dbReference>
<proteinExistence type="predicted"/>
<evidence type="ECO:0000313" key="1">
    <source>
        <dbReference type="EMBL" id="KAK7248859.1"/>
    </source>
</evidence>
<dbReference type="PANTHER" id="PTHR31389">
    <property type="entry name" value="LD39211P"/>
    <property type="match status" value="1"/>
</dbReference>
<dbReference type="Proteomes" id="UP001363151">
    <property type="component" value="Unassembled WGS sequence"/>
</dbReference>
<gene>
    <name evidence="1" type="ORF">SO694_00042132</name>
</gene>